<dbReference type="InterPro" id="IPR036165">
    <property type="entry name" value="YefM-like_sf"/>
</dbReference>
<keyword evidence="4" id="KW-1185">Reference proteome</keyword>
<gene>
    <name evidence="3" type="ORF">JIN85_05855</name>
</gene>
<dbReference type="Gene3D" id="3.40.1620.10">
    <property type="entry name" value="YefM-like domain"/>
    <property type="match status" value="1"/>
</dbReference>
<protein>
    <recommendedName>
        <fullName evidence="2">Antitoxin</fullName>
    </recommendedName>
</protein>
<dbReference type="Pfam" id="PF02604">
    <property type="entry name" value="PhdYeFM_antitox"/>
    <property type="match status" value="1"/>
</dbReference>
<organism evidence="3 4">
    <name type="scientific">Luteolibacter pohnpeiensis</name>
    <dbReference type="NCBI Taxonomy" id="454153"/>
    <lineage>
        <taxon>Bacteria</taxon>
        <taxon>Pseudomonadati</taxon>
        <taxon>Verrucomicrobiota</taxon>
        <taxon>Verrucomicrobiia</taxon>
        <taxon>Verrucomicrobiales</taxon>
        <taxon>Verrucomicrobiaceae</taxon>
        <taxon>Luteolibacter</taxon>
    </lineage>
</organism>
<evidence type="ECO:0000256" key="1">
    <source>
        <dbReference type="ARBA" id="ARBA00009981"/>
    </source>
</evidence>
<accession>A0A934VVW9</accession>
<evidence type="ECO:0000313" key="4">
    <source>
        <dbReference type="Proteomes" id="UP000603141"/>
    </source>
</evidence>
<dbReference type="AlphaFoldDB" id="A0A934VVW9"/>
<evidence type="ECO:0000313" key="3">
    <source>
        <dbReference type="EMBL" id="MBK1881929.1"/>
    </source>
</evidence>
<comment type="function">
    <text evidence="2">Antitoxin component of a type II toxin-antitoxin (TA) system.</text>
</comment>
<dbReference type="Proteomes" id="UP000603141">
    <property type="component" value="Unassembled WGS sequence"/>
</dbReference>
<dbReference type="NCBIfam" id="TIGR01552">
    <property type="entry name" value="phd_fam"/>
    <property type="match status" value="1"/>
</dbReference>
<sequence length="84" mass="9306">MKGRTWQLQEAKNHFSEVVEQAVKCGAQTVTKHGKPTVMIVSVADFEKSMAPKKSLFAAIRECPASLSQLIGDRSADQARDLRF</sequence>
<reference evidence="3" key="1">
    <citation type="submission" date="2021-01" db="EMBL/GenBank/DDBJ databases">
        <title>Modified the classification status of verrucomicrobia.</title>
        <authorList>
            <person name="Feng X."/>
        </authorList>
    </citation>
    <scope>NUCLEOTIDE SEQUENCE</scope>
    <source>
        <strain evidence="3">KCTC 22041</strain>
    </source>
</reference>
<name>A0A934VVW9_9BACT</name>
<dbReference type="SUPFAM" id="SSF143120">
    <property type="entry name" value="YefM-like"/>
    <property type="match status" value="1"/>
</dbReference>
<comment type="similarity">
    <text evidence="1 2">Belongs to the phD/YefM antitoxin family.</text>
</comment>
<dbReference type="RefSeq" id="WP_200268548.1">
    <property type="nucleotide sequence ID" value="NZ_JAENIJ010000006.1"/>
</dbReference>
<proteinExistence type="inferred from homology"/>
<dbReference type="InterPro" id="IPR006442">
    <property type="entry name" value="Antitoxin_Phd/YefM"/>
</dbReference>
<evidence type="ECO:0000256" key="2">
    <source>
        <dbReference type="RuleBase" id="RU362080"/>
    </source>
</evidence>
<comment type="caution">
    <text evidence="3">The sequence shown here is derived from an EMBL/GenBank/DDBJ whole genome shotgun (WGS) entry which is preliminary data.</text>
</comment>
<dbReference type="EMBL" id="JAENIJ010000006">
    <property type="protein sequence ID" value="MBK1881929.1"/>
    <property type="molecule type" value="Genomic_DNA"/>
</dbReference>